<gene>
    <name evidence="1" type="ORF">EFP84_06145</name>
</gene>
<proteinExistence type="predicted"/>
<protein>
    <submittedName>
        <fullName evidence="1">Phosphoesterase</fullName>
    </submittedName>
</protein>
<dbReference type="InterPro" id="IPR016195">
    <property type="entry name" value="Pol/histidinol_Pase-like"/>
</dbReference>
<dbReference type="Proteomes" id="UP000276407">
    <property type="component" value="Chromosome 1"/>
</dbReference>
<accession>A0AAD0XN90</accession>
<dbReference type="Gene3D" id="3.20.20.140">
    <property type="entry name" value="Metal-dependent hydrolases"/>
    <property type="match status" value="1"/>
</dbReference>
<evidence type="ECO:0000313" key="1">
    <source>
        <dbReference type="EMBL" id="AYV55134.1"/>
    </source>
</evidence>
<evidence type="ECO:0000313" key="2">
    <source>
        <dbReference type="Proteomes" id="UP000276407"/>
    </source>
</evidence>
<dbReference type="EMBL" id="CP033614">
    <property type="protein sequence ID" value="AYV55134.1"/>
    <property type="molecule type" value="Genomic_DNA"/>
</dbReference>
<dbReference type="SUPFAM" id="SSF89550">
    <property type="entry name" value="PHP domain-like"/>
    <property type="match status" value="1"/>
</dbReference>
<organism evidence="1 2">
    <name type="scientific">Leptospira kmetyi</name>
    <dbReference type="NCBI Taxonomy" id="408139"/>
    <lineage>
        <taxon>Bacteria</taxon>
        <taxon>Pseudomonadati</taxon>
        <taxon>Spirochaetota</taxon>
        <taxon>Spirochaetia</taxon>
        <taxon>Leptospirales</taxon>
        <taxon>Leptospiraceae</taxon>
        <taxon>Leptospira</taxon>
    </lineage>
</organism>
<sequence length="369" mass="43354">MKKAKMRLLFLCIFLLSALILFNLYTSFVFRSPPSVLDRNISDKEIENPYRHKTNLKWIKSSFHNHTNEVWYTPGRNSTEEIEKVYSKNGYRILSFSDYERITLPQDKNLSTIPGFEWGTNLRKRHILVLGGKRPEFDPFPLYADVSNIQWAIDRFHEQGAFVTINHPKLNHSFSQSMLLGLRDYDSIEVLSPFGDEISMWDEILSEERFPHCMASDDLHYLPRDEYETVRKPDRFTMQDLVALLYKPEGQSLMRYILLNANTLELKDILKSLKSGNYVCVRKHDRILEDPKLIEIGLTSQEEIFFEFGEQAIRVEFIGKQGKILNEILDVKKGNYKFPPDEPYIRLQILFPSALVLSNPFYRGNLRKR</sequence>
<name>A0AAD0XN90_9LEPT</name>
<reference evidence="1 2" key="1">
    <citation type="submission" date="2018-11" db="EMBL/GenBank/DDBJ databases">
        <title>Complete genome sequence of Leptospira kmetyi isolate LS 001/16 from soil sample associated with a leptospirosis patient in Kelantan.</title>
        <authorList>
            <person name="Muhammad Yusoff F."/>
            <person name="Muhammad Yusoff S."/>
            <person name="Ahmad M.N."/>
            <person name="Yusof N.Y."/>
            <person name="Aziah I."/>
        </authorList>
    </citation>
    <scope>NUCLEOTIDE SEQUENCE [LARGE SCALE GENOMIC DNA]</scope>
    <source>
        <strain evidence="1 2">LS 001/16</strain>
    </source>
</reference>
<dbReference type="KEGG" id="lkm:EFP84_06145"/>
<dbReference type="AlphaFoldDB" id="A0AAD0XN90"/>